<evidence type="ECO:0000313" key="13">
    <source>
        <dbReference type="Proteomes" id="UP000184245"/>
    </source>
</evidence>
<dbReference type="InterPro" id="IPR003439">
    <property type="entry name" value="ABC_transporter-like_ATP-bd"/>
</dbReference>
<comment type="subcellular location">
    <subcellularLocation>
        <location evidence="1">Cell membrane</location>
        <topology evidence="1">Multi-pass membrane protein</topology>
    </subcellularLocation>
</comment>
<dbReference type="PROSITE" id="PS50929">
    <property type="entry name" value="ABC_TM1F"/>
    <property type="match status" value="1"/>
</dbReference>
<dbReference type="STRING" id="1122155.SAMN02745158_02142"/>
<feature type="domain" description="ABC transporter" evidence="10">
    <location>
        <begin position="374"/>
        <end position="608"/>
    </location>
</feature>
<feature type="transmembrane region" description="Helical" evidence="9">
    <location>
        <begin position="45"/>
        <end position="67"/>
    </location>
</feature>
<name>A0A1M4XYE8_9CLOT</name>
<dbReference type="FunFam" id="1.20.1560.10:FF:000011">
    <property type="entry name" value="Multidrug ABC transporter ATP-binding protein"/>
    <property type="match status" value="1"/>
</dbReference>
<dbReference type="CDD" id="cd18547">
    <property type="entry name" value="ABC_6TM_Tm288_like"/>
    <property type="match status" value="1"/>
</dbReference>
<accession>A0A1M4XYE8</accession>
<keyword evidence="3" id="KW-1003">Cell membrane</keyword>
<protein>
    <submittedName>
        <fullName evidence="12">ATP-binding cassette, subfamily B</fullName>
    </submittedName>
</protein>
<dbReference type="PROSITE" id="PS00211">
    <property type="entry name" value="ABC_TRANSPORTER_1"/>
    <property type="match status" value="1"/>
</dbReference>
<dbReference type="Pfam" id="PF00664">
    <property type="entry name" value="ABC_membrane"/>
    <property type="match status" value="1"/>
</dbReference>
<dbReference type="GO" id="GO:0015421">
    <property type="term" value="F:ABC-type oligopeptide transporter activity"/>
    <property type="evidence" value="ECO:0007669"/>
    <property type="project" value="TreeGrafter"/>
</dbReference>
<gene>
    <name evidence="12" type="ORF">SAMN02745158_02142</name>
</gene>
<dbReference type="AlphaFoldDB" id="A0A1M4XYE8"/>
<dbReference type="GO" id="GO:0005886">
    <property type="term" value="C:plasma membrane"/>
    <property type="evidence" value="ECO:0007669"/>
    <property type="project" value="UniProtKB-SubCell"/>
</dbReference>
<dbReference type="PROSITE" id="PS50893">
    <property type="entry name" value="ABC_TRANSPORTER_2"/>
    <property type="match status" value="1"/>
</dbReference>
<dbReference type="CDD" id="cd03254">
    <property type="entry name" value="ABCC_Glucan_exporter_like"/>
    <property type="match status" value="1"/>
</dbReference>
<evidence type="ECO:0000256" key="8">
    <source>
        <dbReference type="ARBA" id="ARBA00023136"/>
    </source>
</evidence>
<keyword evidence="2" id="KW-0813">Transport</keyword>
<dbReference type="InterPro" id="IPR027417">
    <property type="entry name" value="P-loop_NTPase"/>
</dbReference>
<feature type="transmembrane region" description="Helical" evidence="9">
    <location>
        <begin position="199"/>
        <end position="217"/>
    </location>
</feature>
<dbReference type="GO" id="GO:0016887">
    <property type="term" value="F:ATP hydrolysis activity"/>
    <property type="evidence" value="ECO:0007669"/>
    <property type="project" value="InterPro"/>
</dbReference>
<keyword evidence="8 9" id="KW-0472">Membrane</keyword>
<keyword evidence="13" id="KW-1185">Reference proteome</keyword>
<keyword evidence="4 9" id="KW-0812">Transmembrane</keyword>
<evidence type="ECO:0000259" key="10">
    <source>
        <dbReference type="PROSITE" id="PS50893"/>
    </source>
</evidence>
<evidence type="ECO:0000313" key="12">
    <source>
        <dbReference type="EMBL" id="SHE98343.1"/>
    </source>
</evidence>
<keyword evidence="7 9" id="KW-1133">Transmembrane helix</keyword>
<dbReference type="SMART" id="SM00382">
    <property type="entry name" value="AAA"/>
    <property type="match status" value="1"/>
</dbReference>
<reference evidence="12 13" key="1">
    <citation type="submission" date="2016-11" db="EMBL/GenBank/DDBJ databases">
        <authorList>
            <person name="Jaros S."/>
            <person name="Januszkiewicz K."/>
            <person name="Wedrychowicz H."/>
        </authorList>
    </citation>
    <scope>NUCLEOTIDE SEQUENCE [LARGE SCALE GENOMIC DNA]</scope>
    <source>
        <strain evidence="12 13">DSM 17459</strain>
    </source>
</reference>
<feature type="domain" description="ABC transmembrane type-1" evidence="11">
    <location>
        <begin position="46"/>
        <end position="340"/>
    </location>
</feature>
<dbReference type="InterPro" id="IPR003593">
    <property type="entry name" value="AAA+_ATPase"/>
</dbReference>
<dbReference type="PANTHER" id="PTHR43394">
    <property type="entry name" value="ATP-DEPENDENT PERMEASE MDL1, MITOCHONDRIAL"/>
    <property type="match status" value="1"/>
</dbReference>
<dbReference type="GO" id="GO:0005524">
    <property type="term" value="F:ATP binding"/>
    <property type="evidence" value="ECO:0007669"/>
    <property type="project" value="UniProtKB-KW"/>
</dbReference>
<dbReference type="Proteomes" id="UP000184245">
    <property type="component" value="Unassembled WGS sequence"/>
</dbReference>
<evidence type="ECO:0000256" key="6">
    <source>
        <dbReference type="ARBA" id="ARBA00022840"/>
    </source>
</evidence>
<dbReference type="InterPro" id="IPR039421">
    <property type="entry name" value="Type_1_exporter"/>
</dbReference>
<sequence length="615" mass="67565">MIDKDEMHEVQPDDFGGEYSVEKAKDSKKTAFRLVKRLAQQKWKLLLVLASIVISSVLMLMSPKVIGAAIDQLWGGIRTAAETGGTFAVNFETMGAILFVLLGLYLLDSLFSYIQQNTMAGVSQTLSLDLRKEISGKMNRLPLRYFDRHKKGEILSRVTSDIEKIADTLQDSLTQLFASVVDVVGAFGMMLWISPVLTLIAAGTIVLSMVIAVLVASKTERSFAANQECLGRLNGSIEESFTGNTVIKAFNLEKQTIENTEKLNEDLYHASSKAMFLNYAISPIIRLVGRLGYVVIAIRGAISVMNGRISIGDIQAFIQYVNQVTEPVTQVSYTLNTLQGAVAAAERVFELLDEEEEIPDAAAPRRLGLPKGDVRFEHVRFGYSDGRILMQDISIDVKAGSKVAIVGPTGAGKTTLVNLLMRFYELQGGHIFIDGVDIADMKRDELRSLMGIVLQDSWLFGGSIRENIVYSRENATDGEVYAAAKAARADHFIRTMPQGYDTVLSDEITSLSQGQRQLLTIARAILADPAILILDEATSSVDTRTELEIQKAMDALMKGRTSFVIAHRLSTIRDADCILVMDQGTIIEQGSHKELMELGGFYADLYNSQFAAKAG</sequence>
<dbReference type="FunFam" id="3.40.50.300:FF:000287">
    <property type="entry name" value="Multidrug ABC transporter ATP-binding protein"/>
    <property type="match status" value="1"/>
</dbReference>
<dbReference type="PANTHER" id="PTHR43394:SF1">
    <property type="entry name" value="ATP-BINDING CASSETTE SUB-FAMILY B MEMBER 10, MITOCHONDRIAL"/>
    <property type="match status" value="1"/>
</dbReference>
<evidence type="ECO:0000256" key="3">
    <source>
        <dbReference type="ARBA" id="ARBA00022475"/>
    </source>
</evidence>
<dbReference type="RefSeq" id="WP_341443417.1">
    <property type="nucleotide sequence ID" value="NZ_FQVI01000010.1"/>
</dbReference>
<dbReference type="SUPFAM" id="SSF52540">
    <property type="entry name" value="P-loop containing nucleoside triphosphate hydrolases"/>
    <property type="match status" value="1"/>
</dbReference>
<proteinExistence type="predicted"/>
<dbReference type="EMBL" id="FQVI01000010">
    <property type="protein sequence ID" value="SHE98343.1"/>
    <property type="molecule type" value="Genomic_DNA"/>
</dbReference>
<feature type="transmembrane region" description="Helical" evidence="9">
    <location>
        <begin position="87"/>
        <end position="107"/>
    </location>
</feature>
<evidence type="ECO:0000256" key="4">
    <source>
        <dbReference type="ARBA" id="ARBA00022692"/>
    </source>
</evidence>
<dbReference type="Pfam" id="PF00005">
    <property type="entry name" value="ABC_tran"/>
    <property type="match status" value="1"/>
</dbReference>
<evidence type="ECO:0000256" key="2">
    <source>
        <dbReference type="ARBA" id="ARBA00022448"/>
    </source>
</evidence>
<dbReference type="Gene3D" id="1.20.1560.10">
    <property type="entry name" value="ABC transporter type 1, transmembrane domain"/>
    <property type="match status" value="1"/>
</dbReference>
<dbReference type="Gene3D" id="3.40.50.300">
    <property type="entry name" value="P-loop containing nucleotide triphosphate hydrolases"/>
    <property type="match status" value="1"/>
</dbReference>
<evidence type="ECO:0000256" key="9">
    <source>
        <dbReference type="SAM" id="Phobius"/>
    </source>
</evidence>
<evidence type="ECO:0000259" key="11">
    <source>
        <dbReference type="PROSITE" id="PS50929"/>
    </source>
</evidence>
<keyword evidence="5" id="KW-0547">Nucleotide-binding</keyword>
<keyword evidence="6 12" id="KW-0067">ATP-binding</keyword>
<dbReference type="InterPro" id="IPR011527">
    <property type="entry name" value="ABC1_TM_dom"/>
</dbReference>
<dbReference type="InterPro" id="IPR017871">
    <property type="entry name" value="ABC_transporter-like_CS"/>
</dbReference>
<organism evidence="12 13">
    <name type="scientific">Lactonifactor longoviformis DSM 17459</name>
    <dbReference type="NCBI Taxonomy" id="1122155"/>
    <lineage>
        <taxon>Bacteria</taxon>
        <taxon>Bacillati</taxon>
        <taxon>Bacillota</taxon>
        <taxon>Clostridia</taxon>
        <taxon>Eubacteriales</taxon>
        <taxon>Clostridiaceae</taxon>
        <taxon>Lactonifactor</taxon>
    </lineage>
</organism>
<evidence type="ECO:0000256" key="5">
    <source>
        <dbReference type="ARBA" id="ARBA00022741"/>
    </source>
</evidence>
<dbReference type="SUPFAM" id="SSF90123">
    <property type="entry name" value="ABC transporter transmembrane region"/>
    <property type="match status" value="1"/>
</dbReference>
<evidence type="ECO:0000256" key="1">
    <source>
        <dbReference type="ARBA" id="ARBA00004651"/>
    </source>
</evidence>
<evidence type="ECO:0000256" key="7">
    <source>
        <dbReference type="ARBA" id="ARBA00022989"/>
    </source>
</evidence>
<dbReference type="InterPro" id="IPR036640">
    <property type="entry name" value="ABC1_TM_sf"/>
</dbReference>